<dbReference type="STRING" id="28034.BFX07_08535"/>
<keyword evidence="2" id="KW-1185">Reference proteome</keyword>
<gene>
    <name evidence="1" type="ORF">SAMN00768000_0311</name>
</gene>
<sequence>MDQKFLKAFLASDKVDAMAVGHALFTEEFFHELYQIMKDQELVTHQNVLDPYSAETYLLDVIGHEPYWIFRYTTFENPTNPLQGQCFTVFRNPRDMIPTFEALLADVPSAAVQQWTTKELATYIFAMIESTEIEG</sequence>
<dbReference type="RefSeq" id="WP_084660825.1">
    <property type="nucleotide sequence ID" value="NZ_FWWY01000001.1"/>
</dbReference>
<dbReference type="Proteomes" id="UP000192660">
    <property type="component" value="Unassembled WGS sequence"/>
</dbReference>
<name>A0A1W1W7J2_SULTA</name>
<reference evidence="2" key="1">
    <citation type="submission" date="2017-04" db="EMBL/GenBank/DDBJ databases">
        <authorList>
            <person name="Varghese N."/>
            <person name="Submissions S."/>
        </authorList>
    </citation>
    <scope>NUCLEOTIDE SEQUENCE [LARGE SCALE GENOMIC DNA]</scope>
    <source>
        <strain evidence="2">DSM 9293</strain>
    </source>
</reference>
<dbReference type="OrthoDB" id="9946784at2"/>
<evidence type="ECO:0000313" key="2">
    <source>
        <dbReference type="Proteomes" id="UP000192660"/>
    </source>
</evidence>
<dbReference type="EMBL" id="FWWY01000001">
    <property type="protein sequence ID" value="SMC02099.1"/>
    <property type="molecule type" value="Genomic_DNA"/>
</dbReference>
<proteinExistence type="predicted"/>
<accession>A0A1W1W7J2</accession>
<protein>
    <submittedName>
        <fullName evidence="1">Uncharacterized protein</fullName>
    </submittedName>
</protein>
<organism evidence="1 2">
    <name type="scientific">Sulfobacillus thermosulfidooxidans (strain DSM 9293 / VKM B-1269 / AT-1)</name>
    <dbReference type="NCBI Taxonomy" id="929705"/>
    <lineage>
        <taxon>Bacteria</taxon>
        <taxon>Bacillati</taxon>
        <taxon>Bacillota</taxon>
        <taxon>Clostridia</taxon>
        <taxon>Eubacteriales</taxon>
        <taxon>Clostridiales Family XVII. Incertae Sedis</taxon>
        <taxon>Sulfobacillus</taxon>
    </lineage>
</organism>
<evidence type="ECO:0000313" key="1">
    <source>
        <dbReference type="EMBL" id="SMC02099.1"/>
    </source>
</evidence>
<dbReference type="AlphaFoldDB" id="A0A1W1W7J2"/>